<dbReference type="AlphaFoldDB" id="A0AAE3GBC4"/>
<feature type="region of interest" description="Disordered" evidence="2">
    <location>
        <begin position="313"/>
        <end position="332"/>
    </location>
</feature>
<evidence type="ECO:0000256" key="2">
    <source>
        <dbReference type="SAM" id="MobiDB-lite"/>
    </source>
</evidence>
<sequence>MVGKLHPSLDRVLDAHTHLSGSDSGESPDAIVSTMDDAGVDKAFVFAPLLNTRSWQLDEDDLEHIQTHNDYCADICSAAPERLYGFCVLNPTPSLGGGDKHQAVSLMVEELHRCYHDLGLRGVKMVPSGWYPNDPAMLPLYEAIANAHMYTVFHVGIFLDAKEGSFCRPAFYEQVHQVSTMRVQLAHLGWPWVDETLAVLAQEKMTHGSDPARWQMRADVSFGPPDDWQLSSWERALTSVEPQRLIYGSDGFWPMEADRYVQAHLLPQLGVFETAATLGHVAEEGTDERHQLRQQIFFDNAWSHWCNAVREPQAPRRAGRTISTPQAAQKAH</sequence>
<comment type="caution">
    <text evidence="4">The sequence shown here is derived from an EMBL/GenBank/DDBJ whole genome shotgun (WGS) entry which is preliminary data.</text>
</comment>
<dbReference type="InterPro" id="IPR006680">
    <property type="entry name" value="Amidohydro-rel"/>
</dbReference>
<feature type="compositionally biased region" description="Polar residues" evidence="2">
    <location>
        <begin position="321"/>
        <end position="332"/>
    </location>
</feature>
<keyword evidence="1" id="KW-0456">Lyase</keyword>
<accession>A0AAE3GBC4</accession>
<evidence type="ECO:0000313" key="5">
    <source>
        <dbReference type="Proteomes" id="UP001206128"/>
    </source>
</evidence>
<feature type="domain" description="Amidohydrolase-related" evidence="3">
    <location>
        <begin position="14"/>
        <end position="300"/>
    </location>
</feature>
<keyword evidence="4" id="KW-0378">Hydrolase</keyword>
<protein>
    <submittedName>
        <fullName evidence="4">Metal-dependent hydrolase, TIM-barrel fold</fullName>
    </submittedName>
</protein>
<dbReference type="GO" id="GO:0016831">
    <property type="term" value="F:carboxy-lyase activity"/>
    <property type="evidence" value="ECO:0007669"/>
    <property type="project" value="InterPro"/>
</dbReference>
<dbReference type="Pfam" id="PF04909">
    <property type="entry name" value="Amidohydro_2"/>
    <property type="match status" value="1"/>
</dbReference>
<dbReference type="EMBL" id="JAMTCK010000002">
    <property type="protein sequence ID" value="MCP2164265.1"/>
    <property type="molecule type" value="Genomic_DNA"/>
</dbReference>
<proteinExistence type="predicted"/>
<organism evidence="4 5">
    <name type="scientific">Goodfellowiella coeruleoviolacea</name>
    <dbReference type="NCBI Taxonomy" id="334858"/>
    <lineage>
        <taxon>Bacteria</taxon>
        <taxon>Bacillati</taxon>
        <taxon>Actinomycetota</taxon>
        <taxon>Actinomycetes</taxon>
        <taxon>Pseudonocardiales</taxon>
        <taxon>Pseudonocardiaceae</taxon>
        <taxon>Goodfellowiella</taxon>
    </lineage>
</organism>
<gene>
    <name evidence="4" type="ORF">LX83_001105</name>
</gene>
<dbReference type="Gene3D" id="3.20.20.140">
    <property type="entry name" value="Metal-dependent hydrolases"/>
    <property type="match status" value="1"/>
</dbReference>
<dbReference type="PANTHER" id="PTHR21240">
    <property type="entry name" value="2-AMINO-3-CARBOXYLMUCONATE-6-SEMIALDEHYDE DECARBOXYLASE"/>
    <property type="match status" value="1"/>
</dbReference>
<dbReference type="GO" id="GO:0016787">
    <property type="term" value="F:hydrolase activity"/>
    <property type="evidence" value="ECO:0007669"/>
    <property type="project" value="UniProtKB-KW"/>
</dbReference>
<evidence type="ECO:0000313" key="4">
    <source>
        <dbReference type="EMBL" id="MCP2164265.1"/>
    </source>
</evidence>
<dbReference type="SUPFAM" id="SSF51556">
    <property type="entry name" value="Metallo-dependent hydrolases"/>
    <property type="match status" value="1"/>
</dbReference>
<reference evidence="4" key="1">
    <citation type="submission" date="2022-06" db="EMBL/GenBank/DDBJ databases">
        <title>Genomic Encyclopedia of Archaeal and Bacterial Type Strains, Phase II (KMG-II): from individual species to whole genera.</title>
        <authorList>
            <person name="Goeker M."/>
        </authorList>
    </citation>
    <scope>NUCLEOTIDE SEQUENCE</scope>
    <source>
        <strain evidence="4">DSM 43935</strain>
    </source>
</reference>
<dbReference type="InterPro" id="IPR032465">
    <property type="entry name" value="ACMSD"/>
</dbReference>
<keyword evidence="5" id="KW-1185">Reference proteome</keyword>
<evidence type="ECO:0000256" key="1">
    <source>
        <dbReference type="ARBA" id="ARBA00023239"/>
    </source>
</evidence>
<dbReference type="Proteomes" id="UP001206128">
    <property type="component" value="Unassembled WGS sequence"/>
</dbReference>
<name>A0AAE3GBC4_9PSEU</name>
<evidence type="ECO:0000259" key="3">
    <source>
        <dbReference type="Pfam" id="PF04909"/>
    </source>
</evidence>
<dbReference type="InterPro" id="IPR032466">
    <property type="entry name" value="Metal_Hydrolase"/>
</dbReference>